<evidence type="ECO:0000313" key="4">
    <source>
        <dbReference type="WBParaSite" id="HPBE_0001885601-mRNA-1"/>
    </source>
</evidence>
<protein>
    <submittedName>
        <fullName evidence="4">Secreted RxLR effector peptide protein</fullName>
    </submittedName>
</protein>
<evidence type="ECO:0000313" key="3">
    <source>
        <dbReference type="Proteomes" id="UP000050761"/>
    </source>
</evidence>
<dbReference type="Proteomes" id="UP000050761">
    <property type="component" value="Unassembled WGS sequence"/>
</dbReference>
<organism evidence="3 4">
    <name type="scientific">Heligmosomoides polygyrus</name>
    <name type="common">Parasitic roundworm</name>
    <dbReference type="NCBI Taxonomy" id="6339"/>
    <lineage>
        <taxon>Eukaryota</taxon>
        <taxon>Metazoa</taxon>
        <taxon>Ecdysozoa</taxon>
        <taxon>Nematoda</taxon>
        <taxon>Chromadorea</taxon>
        <taxon>Rhabditida</taxon>
        <taxon>Rhabditina</taxon>
        <taxon>Rhabditomorpha</taxon>
        <taxon>Strongyloidea</taxon>
        <taxon>Heligmosomidae</taxon>
        <taxon>Heligmosomoides</taxon>
    </lineage>
</organism>
<gene>
    <name evidence="2" type="ORF">HPBE_LOCUS18855</name>
</gene>
<dbReference type="EMBL" id="UZAH01030963">
    <property type="protein sequence ID" value="VDP13164.1"/>
    <property type="molecule type" value="Genomic_DNA"/>
</dbReference>
<dbReference type="AlphaFoldDB" id="A0A183GA45"/>
<sequence length="106" mass="11932">MSLLRCAALLAVVAVAALPSCILAYSLRDDDTRLDDVIAEATATSMTRRRRAAAASDDQRRLMGLTEEQHRTVQYYLNKLKELGRERHPEGDKKVILIFFRVGGDR</sequence>
<name>A0A183GA45_HELPZ</name>
<reference evidence="4" key="2">
    <citation type="submission" date="2019-09" db="UniProtKB">
        <authorList>
            <consortium name="WormBaseParasite"/>
        </authorList>
    </citation>
    <scope>IDENTIFICATION</scope>
</reference>
<keyword evidence="3" id="KW-1185">Reference proteome</keyword>
<evidence type="ECO:0000256" key="1">
    <source>
        <dbReference type="SAM" id="SignalP"/>
    </source>
</evidence>
<accession>A0A3P8C3H9</accession>
<reference evidence="2 3" key="1">
    <citation type="submission" date="2018-11" db="EMBL/GenBank/DDBJ databases">
        <authorList>
            <consortium name="Pathogen Informatics"/>
        </authorList>
    </citation>
    <scope>NUCLEOTIDE SEQUENCE [LARGE SCALE GENOMIC DNA]</scope>
</reference>
<keyword evidence="1" id="KW-0732">Signal</keyword>
<proteinExistence type="predicted"/>
<evidence type="ECO:0000313" key="2">
    <source>
        <dbReference type="EMBL" id="VDP13164.1"/>
    </source>
</evidence>
<feature type="signal peptide" evidence="1">
    <location>
        <begin position="1"/>
        <end position="24"/>
    </location>
</feature>
<feature type="chain" id="PRO_5044551944" evidence="1">
    <location>
        <begin position="25"/>
        <end position="106"/>
    </location>
</feature>
<accession>A0A183GA45</accession>
<dbReference type="WBParaSite" id="HPBE_0001885601-mRNA-1">
    <property type="protein sequence ID" value="HPBE_0001885601-mRNA-1"/>
    <property type="gene ID" value="HPBE_0001885601"/>
</dbReference>